<dbReference type="Gene3D" id="3.40.1190.20">
    <property type="match status" value="1"/>
</dbReference>
<organism evidence="9 10">
    <name type="scientific">Pyrrhoderma noxium</name>
    <dbReference type="NCBI Taxonomy" id="2282107"/>
    <lineage>
        <taxon>Eukaryota</taxon>
        <taxon>Fungi</taxon>
        <taxon>Dikarya</taxon>
        <taxon>Basidiomycota</taxon>
        <taxon>Agaricomycotina</taxon>
        <taxon>Agaricomycetes</taxon>
        <taxon>Hymenochaetales</taxon>
        <taxon>Hymenochaetaceae</taxon>
        <taxon>Pyrrhoderma</taxon>
    </lineage>
</organism>
<evidence type="ECO:0000259" key="8">
    <source>
        <dbReference type="Pfam" id="PF08543"/>
    </source>
</evidence>
<sequence>MSVRVLSIQSHVTYGYVGGKAAVFPLQTLGYDVDAVNTVNFSNHSGYGRFGGSKATADELTKIFDTMEANDLLTQDRLLTGYIPGAEALSVIATLVKRLKSRNPNLIYLLDPVLGDSGKLYVAPDVIPIYRELLPCSTVITPNWFEVETLTGIKLDSMRTIRQALRTLHEKYKVPNVVMSSMPIKDFIREALPKDLCPDFLINRAPYPTEPFEIKETNSTSALICISSSYIQPDTNTGDSDEISAIHAHILPCIPGYFSGVGDLFSALVLAHYNTPSGPSSLPDITDFPLSHTSSPKRVSALDADDENDHYHTPLSLSTTFALTKTFSILQLTDLLSRSSPNPGENTAEKDATDEEKDKEDPERRVRRQRARELRLVQGRDILKWVPDSPAWRKDRGSVVLFKLGKGNGVKATTLVEVLVKEMRVWKGFWKE</sequence>
<dbReference type="OrthoDB" id="2104723at2759"/>
<dbReference type="Proteomes" id="UP000217199">
    <property type="component" value="Unassembled WGS sequence"/>
</dbReference>
<dbReference type="GO" id="GO:0009443">
    <property type="term" value="P:pyridoxal 5'-phosphate salvage"/>
    <property type="evidence" value="ECO:0007669"/>
    <property type="project" value="InterPro"/>
</dbReference>
<dbReference type="InParanoid" id="A0A286UJI0"/>
<accession>A0A286UJI0</accession>
<dbReference type="FunCoup" id="A0A286UJI0">
    <property type="interactions" value="354"/>
</dbReference>
<dbReference type="EMBL" id="NBII01000004">
    <property type="protein sequence ID" value="PAV19740.1"/>
    <property type="molecule type" value="Genomic_DNA"/>
</dbReference>
<keyword evidence="5" id="KW-0418">Kinase</keyword>
<dbReference type="GO" id="GO:0005829">
    <property type="term" value="C:cytosol"/>
    <property type="evidence" value="ECO:0007669"/>
    <property type="project" value="TreeGrafter"/>
</dbReference>
<protein>
    <recommendedName>
        <fullName evidence="2">pyridoxal kinase</fullName>
        <ecNumber evidence="2">2.7.1.35</ecNumber>
    </recommendedName>
</protein>
<dbReference type="CDD" id="cd01173">
    <property type="entry name" value="pyridoxal_pyridoxamine_kinase"/>
    <property type="match status" value="1"/>
</dbReference>
<keyword evidence="10" id="KW-1185">Reference proteome</keyword>
<gene>
    <name evidence="9" type="ORF">PNOK_0467400</name>
</gene>
<feature type="region of interest" description="Disordered" evidence="7">
    <location>
        <begin position="338"/>
        <end position="367"/>
    </location>
</feature>
<dbReference type="SUPFAM" id="SSF53613">
    <property type="entry name" value="Ribokinase-like"/>
    <property type="match status" value="1"/>
</dbReference>
<dbReference type="AlphaFoldDB" id="A0A286UJI0"/>
<dbReference type="InterPro" id="IPR029056">
    <property type="entry name" value="Ribokinase-like"/>
</dbReference>
<dbReference type="Pfam" id="PF08543">
    <property type="entry name" value="Phos_pyr_kin"/>
    <property type="match status" value="1"/>
</dbReference>
<reference evidence="9 10" key="1">
    <citation type="journal article" date="2017" name="Mol. Ecol.">
        <title>Comparative and population genomic landscape of Phellinus noxius: A hypervariable fungus causing root rot in trees.</title>
        <authorList>
            <person name="Chung C.L."/>
            <person name="Lee T.J."/>
            <person name="Akiba M."/>
            <person name="Lee H.H."/>
            <person name="Kuo T.H."/>
            <person name="Liu D."/>
            <person name="Ke H.M."/>
            <person name="Yokoi T."/>
            <person name="Roa M.B."/>
            <person name="Lu M.J."/>
            <person name="Chang Y.Y."/>
            <person name="Ann P.J."/>
            <person name="Tsai J.N."/>
            <person name="Chen C.Y."/>
            <person name="Tzean S.S."/>
            <person name="Ota Y."/>
            <person name="Hattori T."/>
            <person name="Sahashi N."/>
            <person name="Liou R.F."/>
            <person name="Kikuchi T."/>
            <person name="Tsai I.J."/>
        </authorList>
    </citation>
    <scope>NUCLEOTIDE SEQUENCE [LARGE SCALE GENOMIC DNA]</scope>
    <source>
        <strain evidence="9 10">FFPRI411160</strain>
    </source>
</reference>
<dbReference type="PANTHER" id="PTHR10534">
    <property type="entry name" value="PYRIDOXAL KINASE"/>
    <property type="match status" value="1"/>
</dbReference>
<dbReference type="InterPro" id="IPR013749">
    <property type="entry name" value="PM/HMP-P_kinase-1"/>
</dbReference>
<dbReference type="PANTHER" id="PTHR10534:SF2">
    <property type="entry name" value="PYRIDOXAL KINASE"/>
    <property type="match status" value="1"/>
</dbReference>
<evidence type="ECO:0000256" key="5">
    <source>
        <dbReference type="ARBA" id="ARBA00022777"/>
    </source>
</evidence>
<keyword evidence="3" id="KW-0808">Transferase</keyword>
<name>A0A286UJI0_9AGAM</name>
<dbReference type="STRING" id="2282107.A0A286UJI0"/>
<evidence type="ECO:0000256" key="4">
    <source>
        <dbReference type="ARBA" id="ARBA00022741"/>
    </source>
</evidence>
<evidence type="ECO:0000256" key="7">
    <source>
        <dbReference type="SAM" id="MobiDB-lite"/>
    </source>
</evidence>
<evidence type="ECO:0000256" key="6">
    <source>
        <dbReference type="ARBA" id="ARBA00022840"/>
    </source>
</evidence>
<comment type="similarity">
    <text evidence="1">Belongs to the pyridoxine kinase family.</text>
</comment>
<evidence type="ECO:0000313" key="9">
    <source>
        <dbReference type="EMBL" id="PAV19740.1"/>
    </source>
</evidence>
<dbReference type="NCBIfam" id="TIGR00687">
    <property type="entry name" value="pyridox_kin"/>
    <property type="match status" value="1"/>
</dbReference>
<keyword evidence="6" id="KW-0067">ATP-binding</keyword>
<evidence type="ECO:0000313" key="10">
    <source>
        <dbReference type="Proteomes" id="UP000217199"/>
    </source>
</evidence>
<evidence type="ECO:0000256" key="3">
    <source>
        <dbReference type="ARBA" id="ARBA00022679"/>
    </source>
</evidence>
<dbReference type="InterPro" id="IPR004625">
    <property type="entry name" value="PyrdxlKinase"/>
</dbReference>
<evidence type="ECO:0000256" key="1">
    <source>
        <dbReference type="ARBA" id="ARBA00008805"/>
    </source>
</evidence>
<proteinExistence type="inferred from homology"/>
<comment type="caution">
    <text evidence="9">The sequence shown here is derived from an EMBL/GenBank/DDBJ whole genome shotgun (WGS) entry which is preliminary data.</text>
</comment>
<keyword evidence="4" id="KW-0547">Nucleotide-binding</keyword>
<feature type="domain" description="Pyridoxamine kinase/Phosphomethylpyrimidine kinase" evidence="8">
    <location>
        <begin position="80"/>
        <end position="184"/>
    </location>
</feature>
<evidence type="ECO:0000256" key="2">
    <source>
        <dbReference type="ARBA" id="ARBA00012104"/>
    </source>
</evidence>
<dbReference type="GO" id="GO:0008478">
    <property type="term" value="F:pyridoxal kinase activity"/>
    <property type="evidence" value="ECO:0007669"/>
    <property type="project" value="UniProtKB-EC"/>
</dbReference>
<dbReference type="GO" id="GO:0005524">
    <property type="term" value="F:ATP binding"/>
    <property type="evidence" value="ECO:0007669"/>
    <property type="project" value="UniProtKB-KW"/>
</dbReference>
<dbReference type="EC" id="2.7.1.35" evidence="2"/>